<organism evidence="1 2">
    <name type="scientific">Enhygromyxa salina</name>
    <dbReference type="NCBI Taxonomy" id="215803"/>
    <lineage>
        <taxon>Bacteria</taxon>
        <taxon>Pseudomonadati</taxon>
        <taxon>Myxococcota</taxon>
        <taxon>Polyangia</taxon>
        <taxon>Nannocystales</taxon>
        <taxon>Nannocystaceae</taxon>
        <taxon>Enhygromyxa</taxon>
    </lineage>
</organism>
<dbReference type="AlphaFoldDB" id="A0A0C2D2Q9"/>
<reference evidence="1 2" key="1">
    <citation type="submission" date="2014-12" db="EMBL/GenBank/DDBJ databases">
        <title>Genome assembly of Enhygromyxa salina DSM 15201.</title>
        <authorList>
            <person name="Sharma G."/>
            <person name="Subramanian S."/>
        </authorList>
    </citation>
    <scope>NUCLEOTIDE SEQUENCE [LARGE SCALE GENOMIC DNA]</scope>
    <source>
        <strain evidence="1 2">DSM 15201</strain>
    </source>
</reference>
<gene>
    <name evidence="1" type="ORF">DB30_06770</name>
</gene>
<evidence type="ECO:0000313" key="2">
    <source>
        <dbReference type="Proteomes" id="UP000031599"/>
    </source>
</evidence>
<evidence type="ECO:0000313" key="1">
    <source>
        <dbReference type="EMBL" id="KIG14427.1"/>
    </source>
</evidence>
<comment type="caution">
    <text evidence="1">The sequence shown here is derived from an EMBL/GenBank/DDBJ whole genome shotgun (WGS) entry which is preliminary data.</text>
</comment>
<name>A0A0C2D2Q9_9BACT</name>
<dbReference type="Proteomes" id="UP000031599">
    <property type="component" value="Unassembled WGS sequence"/>
</dbReference>
<accession>A0A0C2D2Q9</accession>
<proteinExistence type="predicted"/>
<dbReference type="EMBL" id="JMCC02000073">
    <property type="protein sequence ID" value="KIG14427.1"/>
    <property type="molecule type" value="Genomic_DNA"/>
</dbReference>
<sequence length="327" mass="33881">MLMSSCLVACPSEPDPPEEGWEIVHRGLPGALLSVWGTSSTNVWAVGGDSQDGLGPTIIHFDGETWTRVESGQTQGSLWWVFGFEDGPVFMGGEGGVILRYEAGEFTLMDTPGTDTVFGIWGASADDVWAVGGASDSTGGFVWRLSGDTWTPEPSLPAEVSDAGSIWKVFGTSPDDAWLVGSNGVAMHWDGTALTLGDSGVGSSLFTVHASEDRYVAVGGAATGIISEYEAGQWTTVAVDPPAPGLSGVALGEDDFGVAVGSFGAVYTRSSAGWAAEDLGFNLGMTLHAAWIDDQGCVWAVGGQVYSPPFNDGLLIHRGPSIPSGGL</sequence>
<protein>
    <submittedName>
        <fullName evidence="1">BNR repeat domain protein</fullName>
    </submittedName>
</protein>